<reference evidence="3" key="1">
    <citation type="journal article" date="2019" name="Int. J. Syst. Evol. Microbiol.">
        <title>The Global Catalogue of Microorganisms (GCM) 10K type strain sequencing project: providing services to taxonomists for standard genome sequencing and annotation.</title>
        <authorList>
            <consortium name="The Broad Institute Genomics Platform"/>
            <consortium name="The Broad Institute Genome Sequencing Center for Infectious Disease"/>
            <person name="Wu L."/>
            <person name="Ma J."/>
        </authorList>
    </citation>
    <scope>NUCLEOTIDE SEQUENCE [LARGE SCALE GENOMIC DNA]</scope>
    <source>
        <strain evidence="3">JCM 17924</strain>
    </source>
</reference>
<name>A0ABP8IY22_9BACT</name>
<keyword evidence="1" id="KW-0472">Membrane</keyword>
<keyword evidence="1" id="KW-1133">Transmembrane helix</keyword>
<gene>
    <name evidence="2" type="ORF">GCM10023186_14570</name>
</gene>
<feature type="transmembrane region" description="Helical" evidence="1">
    <location>
        <begin position="66"/>
        <end position="88"/>
    </location>
</feature>
<accession>A0ABP8IY22</accession>
<comment type="caution">
    <text evidence="2">The sequence shown here is derived from an EMBL/GenBank/DDBJ whole genome shotgun (WGS) entry which is preliminary data.</text>
</comment>
<evidence type="ECO:0000256" key="1">
    <source>
        <dbReference type="SAM" id="Phobius"/>
    </source>
</evidence>
<proteinExistence type="predicted"/>
<evidence type="ECO:0000313" key="3">
    <source>
        <dbReference type="Proteomes" id="UP001500454"/>
    </source>
</evidence>
<keyword evidence="1" id="KW-0812">Transmembrane</keyword>
<dbReference type="Proteomes" id="UP001500454">
    <property type="component" value="Unassembled WGS sequence"/>
</dbReference>
<evidence type="ECO:0000313" key="2">
    <source>
        <dbReference type="EMBL" id="GAA4378265.1"/>
    </source>
</evidence>
<sequence length="100" mass="11072">MGVAYTIGAWWLVLKQVQKYQPLEWTDWPQTSSAAGVYAGVAVLLQILSMWLSMSAQDGVEYMWSSVLASLAGQAVMAWGLGAFSIWLEQRMRMGVSPVQ</sequence>
<dbReference type="EMBL" id="BAABHA010000002">
    <property type="protein sequence ID" value="GAA4378265.1"/>
    <property type="molecule type" value="Genomic_DNA"/>
</dbReference>
<feature type="transmembrane region" description="Helical" evidence="1">
    <location>
        <begin position="35"/>
        <end position="54"/>
    </location>
</feature>
<keyword evidence="3" id="KW-1185">Reference proteome</keyword>
<protein>
    <submittedName>
        <fullName evidence="2">Uncharacterized protein</fullName>
    </submittedName>
</protein>
<organism evidence="2 3">
    <name type="scientific">Hymenobacter koreensis</name>
    <dbReference type="NCBI Taxonomy" id="1084523"/>
    <lineage>
        <taxon>Bacteria</taxon>
        <taxon>Pseudomonadati</taxon>
        <taxon>Bacteroidota</taxon>
        <taxon>Cytophagia</taxon>
        <taxon>Cytophagales</taxon>
        <taxon>Hymenobacteraceae</taxon>
        <taxon>Hymenobacter</taxon>
    </lineage>
</organism>